<feature type="compositionally biased region" description="Low complexity" evidence="8">
    <location>
        <begin position="146"/>
        <end position="166"/>
    </location>
</feature>
<reference evidence="10 11" key="1">
    <citation type="submission" date="2016-10" db="EMBL/GenBank/DDBJ databases">
        <title>Genome sequence of the basidiomycete white-rot fungus Trametes pubescens.</title>
        <authorList>
            <person name="Makela M.R."/>
            <person name="Granchi Z."/>
            <person name="Peng M."/>
            <person name="De Vries R.P."/>
            <person name="Grigoriev I."/>
            <person name="Riley R."/>
            <person name="Hilden K."/>
        </authorList>
    </citation>
    <scope>NUCLEOTIDE SEQUENCE [LARGE SCALE GENOMIC DNA]</scope>
    <source>
        <strain evidence="10 11">FBCC735</strain>
    </source>
</reference>
<feature type="region of interest" description="Disordered" evidence="8">
    <location>
        <begin position="1314"/>
        <end position="1371"/>
    </location>
</feature>
<comment type="similarity">
    <text evidence="2">Belongs to the SMC family. SMC4 subfamily.</text>
</comment>
<evidence type="ECO:0000256" key="7">
    <source>
        <dbReference type="SAM" id="Coils"/>
    </source>
</evidence>
<dbReference type="SMART" id="SM00968">
    <property type="entry name" value="SMC_hinge"/>
    <property type="match status" value="1"/>
</dbReference>
<protein>
    <submittedName>
        <fullName evidence="10">Structural maintenance of chromosomes protein 4</fullName>
    </submittedName>
</protein>
<keyword evidence="3" id="KW-0547">Nucleotide-binding</keyword>
<dbReference type="Proteomes" id="UP000184267">
    <property type="component" value="Unassembled WGS sequence"/>
</dbReference>
<dbReference type="InterPro" id="IPR027417">
    <property type="entry name" value="P-loop_NTPase"/>
</dbReference>
<dbReference type="SUPFAM" id="SSF75553">
    <property type="entry name" value="Smc hinge domain"/>
    <property type="match status" value="1"/>
</dbReference>
<keyword evidence="5 7" id="KW-0175">Coiled coil</keyword>
<feature type="region of interest" description="Disordered" evidence="8">
    <location>
        <begin position="1"/>
        <end position="347"/>
    </location>
</feature>
<dbReference type="SUPFAM" id="SSF52540">
    <property type="entry name" value="P-loop containing nucleoside triphosphate hydrolases"/>
    <property type="match status" value="1"/>
</dbReference>
<organism evidence="10 11">
    <name type="scientific">Trametes pubescens</name>
    <name type="common">White-rot fungus</name>
    <dbReference type="NCBI Taxonomy" id="154538"/>
    <lineage>
        <taxon>Eukaryota</taxon>
        <taxon>Fungi</taxon>
        <taxon>Dikarya</taxon>
        <taxon>Basidiomycota</taxon>
        <taxon>Agaricomycotina</taxon>
        <taxon>Agaricomycetes</taxon>
        <taxon>Polyporales</taxon>
        <taxon>Polyporaceae</taxon>
        <taxon>Trametes</taxon>
    </lineage>
</organism>
<dbReference type="Gene3D" id="3.40.50.300">
    <property type="entry name" value="P-loop containing nucleotide triphosphate hydrolases"/>
    <property type="match status" value="2"/>
</dbReference>
<evidence type="ECO:0000256" key="6">
    <source>
        <dbReference type="ARBA" id="ARBA00023242"/>
    </source>
</evidence>
<feature type="region of interest" description="Disordered" evidence="8">
    <location>
        <begin position="773"/>
        <end position="795"/>
    </location>
</feature>
<feature type="domain" description="SMC hinge" evidence="9">
    <location>
        <begin position="882"/>
        <end position="994"/>
    </location>
</feature>
<feature type="compositionally biased region" description="Polar residues" evidence="8">
    <location>
        <begin position="47"/>
        <end position="57"/>
    </location>
</feature>
<feature type="compositionally biased region" description="Acidic residues" evidence="8">
    <location>
        <begin position="169"/>
        <end position="179"/>
    </location>
</feature>
<feature type="compositionally biased region" description="Acidic residues" evidence="8">
    <location>
        <begin position="278"/>
        <end position="289"/>
    </location>
</feature>
<dbReference type="Gene3D" id="3.30.70.1620">
    <property type="match status" value="1"/>
</dbReference>
<comment type="caution">
    <text evidence="10">The sequence shown here is derived from an EMBL/GenBank/DDBJ whole genome shotgun (WGS) entry which is preliminary data.</text>
</comment>
<feature type="compositionally biased region" description="Acidic residues" evidence="8">
    <location>
        <begin position="244"/>
        <end position="253"/>
    </location>
</feature>
<dbReference type="GO" id="GO:0007076">
    <property type="term" value="P:mitotic chromosome condensation"/>
    <property type="evidence" value="ECO:0007669"/>
    <property type="project" value="TreeGrafter"/>
</dbReference>
<name>A0A1M2VPM3_TRAPU</name>
<dbReference type="PANTHER" id="PTHR18937">
    <property type="entry name" value="STRUCTURAL MAINTENANCE OF CHROMOSOMES SMC FAMILY MEMBER"/>
    <property type="match status" value="1"/>
</dbReference>
<keyword evidence="6" id="KW-0539">Nucleus</keyword>
<dbReference type="Gene3D" id="1.10.287.1490">
    <property type="match status" value="1"/>
</dbReference>
<dbReference type="STRING" id="154538.A0A1M2VPM3"/>
<evidence type="ECO:0000313" key="11">
    <source>
        <dbReference type="Proteomes" id="UP000184267"/>
    </source>
</evidence>
<evidence type="ECO:0000256" key="4">
    <source>
        <dbReference type="ARBA" id="ARBA00022840"/>
    </source>
</evidence>
<evidence type="ECO:0000256" key="3">
    <source>
        <dbReference type="ARBA" id="ARBA00022741"/>
    </source>
</evidence>
<evidence type="ECO:0000256" key="8">
    <source>
        <dbReference type="SAM" id="MobiDB-lite"/>
    </source>
</evidence>
<dbReference type="PANTHER" id="PTHR18937:SF172">
    <property type="entry name" value="STRUCTURAL MAINTENANCE OF CHROMOSOMES PROTEIN"/>
    <property type="match status" value="1"/>
</dbReference>
<dbReference type="Gene3D" id="1.20.1060.20">
    <property type="match status" value="1"/>
</dbReference>
<feature type="compositionally biased region" description="Acidic residues" evidence="8">
    <location>
        <begin position="28"/>
        <end position="37"/>
    </location>
</feature>
<dbReference type="OMA" id="CPALDNM"/>
<dbReference type="InterPro" id="IPR010935">
    <property type="entry name" value="SMC_hinge"/>
</dbReference>
<dbReference type="InterPro" id="IPR003395">
    <property type="entry name" value="RecF/RecN/SMC_N"/>
</dbReference>
<comment type="subcellular location">
    <subcellularLocation>
        <location evidence="1">Nucleus</location>
    </subcellularLocation>
</comment>
<proteinExistence type="inferred from homology"/>
<accession>A0A1M2VPM3</accession>
<dbReference type="InterPro" id="IPR036277">
    <property type="entry name" value="SMC_hinge_sf"/>
</dbReference>
<feature type="compositionally biased region" description="Low complexity" evidence="8">
    <location>
        <begin position="126"/>
        <end position="139"/>
    </location>
</feature>
<sequence length="1635" mass="183077">MPPRRSSRARSSVEPAAPAPKRKRNEPQEVEEVDEEEVKPAPRTRRSASTQPQPKARTSTRSRKSLEEVQEEDEDEATSPPPAKKSRPSLETEDEEESKGTSRTRSRKPASKTAGPSSAPAKKTRASSASVKSESSELVLPRRKTVASTAAATKATRSSRRISTIVIGSDDDELYEVDEDGQKVDIKPPPPKPAPVAKGRRGKKEKVVYVIDDSDDEPQAGPSGKRGKSMTPVKEEPAAAVAQEEAEDAVDADEAVKEEAPEAVAAHVPAGSVAKSDPEDEEDEEDAEAEAVSAAVLNEEEVNEDAIPPQIDEEVEEEEHSLLDPPLSSIPRQPSQSAVPEEPQGPKPRLVIHKMALVNFKSYAGRQEIGPFHKSFSAIVGPNGSGKSNTIDALLFVFGYRASKMRQGKLSELIHNSANHPNLPDCSVEVHFREIIDLPGPDAFELVPGSKLVVTRTAYRNNSSKYSINGRSSTYSEVQTLLKGRGIDLDHNRFLILQGEVESIAQMKPKAANENDEGLLEYLEDIVGTSQYKEPIDELLVEVERLSEERQDKLNRLRIVDRDRKALESKKKEAEDYLRMVNDLVRARSRLWQWYIWKCLENEAQLEEKIGKVEHDLQEERDRNQDDINHFEMLQKHYDEKCEAYEEVQKAAAEAVKDLAAREKTQISLEEKRKHANTKAKKLKKAIHDDEHARAEADRTVDDSEAKIERKKDELERLEQELAQAEKALEEIRDSLKDKTQVFHDQIEVKQKELQPWMAKTDAKQAEIDVATSERDALKKKAEAAKEAREKADAELEQLHEDHQAKKAELEQLEAEKARNQREVRSAEKELQDAQANIQGLRAKASASRQKVDEAKSSQEQSRSNNRVLDTLVRLKTAGRIQGFHGRLGSLGTIPDKYDIAVSTACGQLGNMVVDTVEQGQACIEYLRNQNVGRASFMVLEKIHGNMQRIQTPDNVPRLFDLIKPKEPKFAPAFYKALRDTLVVDSLEQANRIAFGGQKRWRVVTLAGQLIDASGTMSGGGTSVQRGGMSSKLAADAVPPEVIRKYQETSEEDARALDEAVRELRELEAKVEALKQSAPRLDLAIDKVQLDIRNAAKRITDTERRVKELKSQSKPDTNDVSRIATLDRGIDAATAELEKLQGKANAIEAEIKALEKKILEIGGARLLSQKSKVDGLRLHINLANDEITKAEVAKAKAEKDRVKHQSAVESNTAELEDVQGELADLEEQLGECAEYMAQLRQQVDVAQTAAEKSSEALTQLKEELDEKNEQIQAFRQTEMKLKQQLDDHKKSYGENKALLDHWSVEHDKLQLEDIDEEEEAEEGAAEGEGKEGGEGDNGEGAGGEGPVKKEAGARKSRARTPSHELHSYTEQELGTFKKRELLADAELLDEKVKNAKPDLSVLKDYRKREEEFLRRAAEFDEITKLRDAKKEEYEALRKRRLDEFMAGFSAISLKLKEMYQMITLGGNAELELVDSMDPFSEGIIFSVMPPKKSWKNISNLSGGEKTLSSLALVFALHVYKPTPLYFMDEIDAALDFRNVSIVANYIKDRTKNAQFIIISLRVFLGQPERQSTSKERVGEPASSAQPRFWRVHQKSREQIQAVFALGRPLVRGQIREQPTQVDRRDIYEIQHLGVR</sequence>
<evidence type="ECO:0000256" key="5">
    <source>
        <dbReference type="ARBA" id="ARBA00023054"/>
    </source>
</evidence>
<dbReference type="OrthoDB" id="5575062at2759"/>
<keyword evidence="4" id="KW-0067">ATP-binding</keyword>
<feature type="compositionally biased region" description="Acidic residues" evidence="8">
    <location>
        <begin position="68"/>
        <end position="77"/>
    </location>
</feature>
<keyword evidence="11" id="KW-1185">Reference proteome</keyword>
<feature type="compositionally biased region" description="Acidic residues" evidence="8">
    <location>
        <begin position="1314"/>
        <end position="1325"/>
    </location>
</feature>
<feature type="coiled-coil region" evidence="7">
    <location>
        <begin position="1043"/>
        <end position="1284"/>
    </location>
</feature>
<dbReference type="GO" id="GO:0005524">
    <property type="term" value="F:ATP binding"/>
    <property type="evidence" value="ECO:0007669"/>
    <property type="project" value="UniProtKB-KW"/>
</dbReference>
<dbReference type="Pfam" id="PF06470">
    <property type="entry name" value="SMC_hinge"/>
    <property type="match status" value="1"/>
</dbReference>
<dbReference type="FunFam" id="3.30.70.1620:FF:000003">
    <property type="entry name" value="Structural maintenance of chromosomes 4"/>
    <property type="match status" value="1"/>
</dbReference>
<gene>
    <name evidence="10" type="ORF">TRAPUB_13931</name>
</gene>
<dbReference type="FunFam" id="3.40.50.300:FF:000585">
    <property type="entry name" value="Structural maintenance of chromosomes 4"/>
    <property type="match status" value="1"/>
</dbReference>
<feature type="coiled-coil region" evidence="7">
    <location>
        <begin position="666"/>
        <end position="742"/>
    </location>
</feature>
<feature type="compositionally biased region" description="Basic and acidic residues" evidence="8">
    <location>
        <begin position="1361"/>
        <end position="1371"/>
    </location>
</feature>
<dbReference type="GO" id="GO:0000796">
    <property type="term" value="C:condensin complex"/>
    <property type="evidence" value="ECO:0007669"/>
    <property type="project" value="TreeGrafter"/>
</dbReference>
<feature type="coiled-coil region" evidence="7">
    <location>
        <begin position="536"/>
        <end position="623"/>
    </location>
</feature>
<dbReference type="GO" id="GO:0005634">
    <property type="term" value="C:nucleus"/>
    <property type="evidence" value="ECO:0007669"/>
    <property type="project" value="UniProtKB-SubCell"/>
</dbReference>
<feature type="region of interest" description="Disordered" evidence="8">
    <location>
        <begin position="840"/>
        <end position="865"/>
    </location>
</feature>
<evidence type="ECO:0000256" key="2">
    <source>
        <dbReference type="ARBA" id="ARBA00006005"/>
    </source>
</evidence>
<dbReference type="EMBL" id="MNAD01000899">
    <property type="protein sequence ID" value="OJT09554.1"/>
    <property type="molecule type" value="Genomic_DNA"/>
</dbReference>
<evidence type="ECO:0000256" key="1">
    <source>
        <dbReference type="ARBA" id="ARBA00004123"/>
    </source>
</evidence>
<evidence type="ECO:0000259" key="9">
    <source>
        <dbReference type="SMART" id="SM00968"/>
    </source>
</evidence>
<dbReference type="Pfam" id="PF02463">
    <property type="entry name" value="SMC_N"/>
    <property type="match status" value="1"/>
</dbReference>
<evidence type="ECO:0000313" key="10">
    <source>
        <dbReference type="EMBL" id="OJT09554.1"/>
    </source>
</evidence>